<proteinExistence type="predicted"/>
<feature type="transmembrane region" description="Helical" evidence="1">
    <location>
        <begin position="32"/>
        <end position="51"/>
    </location>
</feature>
<gene>
    <name evidence="2" type="ORF">BN000_01168</name>
</gene>
<organism evidence="2 3">
    <name type="scientific">Neobacillus massiliamazoniensis</name>
    <dbReference type="NCBI Taxonomy" id="1499688"/>
    <lineage>
        <taxon>Bacteria</taxon>
        <taxon>Bacillati</taxon>
        <taxon>Bacillota</taxon>
        <taxon>Bacilli</taxon>
        <taxon>Bacillales</taxon>
        <taxon>Bacillaceae</taxon>
        <taxon>Neobacillus</taxon>
    </lineage>
</organism>
<keyword evidence="1" id="KW-0472">Membrane</keyword>
<keyword evidence="3" id="KW-1185">Reference proteome</keyword>
<dbReference type="AlphaFoldDB" id="A0A0U1NU51"/>
<feature type="transmembrane region" description="Helical" evidence="1">
    <location>
        <begin position="7"/>
        <end position="26"/>
    </location>
</feature>
<evidence type="ECO:0000256" key="1">
    <source>
        <dbReference type="SAM" id="Phobius"/>
    </source>
</evidence>
<accession>A0A0U1NU51</accession>
<keyword evidence="1" id="KW-0812">Transmembrane</keyword>
<dbReference type="RefSeq" id="WP_090632048.1">
    <property type="nucleotide sequence ID" value="NZ_CVRB01000001.1"/>
</dbReference>
<keyword evidence="1" id="KW-1133">Transmembrane helix</keyword>
<reference evidence="3" key="1">
    <citation type="submission" date="2015-05" db="EMBL/GenBank/DDBJ databases">
        <authorList>
            <person name="Urmite Genomes"/>
        </authorList>
    </citation>
    <scope>NUCLEOTIDE SEQUENCE [LARGE SCALE GENOMIC DNA]</scope>
    <source>
        <strain evidence="3">LF1</strain>
    </source>
</reference>
<name>A0A0U1NU51_9BACI</name>
<evidence type="ECO:0000313" key="3">
    <source>
        <dbReference type="Proteomes" id="UP000199087"/>
    </source>
</evidence>
<protein>
    <submittedName>
        <fullName evidence="2">Uncharacterized protein</fullName>
    </submittedName>
</protein>
<dbReference type="Proteomes" id="UP000199087">
    <property type="component" value="Unassembled WGS sequence"/>
</dbReference>
<sequence>MNEFKSGVWSAILCFILGTIFITRAINEPGFYTIVAIPYFAALILFIKYIIGYKIIWDEEGLKYYPSGKIIYWSEVERIQLKENSKYGFRITKIYIRKEYKSKVKKRFGFYDWYFNNSTEISWLVYKKCETNHEKLTEYWNSISRE</sequence>
<dbReference type="OrthoDB" id="2456044at2"/>
<dbReference type="EMBL" id="CVRB01000001">
    <property type="protein sequence ID" value="CRK81268.1"/>
    <property type="molecule type" value="Genomic_DNA"/>
</dbReference>
<evidence type="ECO:0000313" key="2">
    <source>
        <dbReference type="EMBL" id="CRK81268.1"/>
    </source>
</evidence>